<proteinExistence type="inferred from homology"/>
<name>A0A376W9V7_ECOLX</name>
<feature type="binding site" evidence="10">
    <location>
        <position position="125"/>
    </location>
    <ligand>
        <name>Mg(2+)</name>
        <dbReference type="ChEBI" id="CHEBI:18420"/>
    </ligand>
</feature>
<feature type="site" description="Interaction with target DNA" evidence="10">
    <location>
        <position position="95"/>
    </location>
</feature>
<evidence type="ECO:0000256" key="7">
    <source>
        <dbReference type="ARBA" id="ARBA00022801"/>
    </source>
</evidence>
<dbReference type="AlphaFoldDB" id="A0A376W9V7"/>
<dbReference type="Proteomes" id="UP000254716">
    <property type="component" value="Unassembled WGS sequence"/>
</dbReference>
<evidence type="ECO:0000256" key="2">
    <source>
        <dbReference type="ARBA" id="ARBA00022490"/>
    </source>
</evidence>
<dbReference type="Gene3D" id="3.30.2170.10">
    <property type="entry name" value="archaeoglobus fulgidus dsm 4304 superfamily"/>
    <property type="match status" value="1"/>
</dbReference>
<comment type="cofactor">
    <cofactor evidence="10">
        <name>Mg(2+)</name>
        <dbReference type="ChEBI" id="CHEBI:18420"/>
    </cofactor>
</comment>
<dbReference type="GO" id="GO:0005737">
    <property type="term" value="C:cytoplasm"/>
    <property type="evidence" value="ECO:0007669"/>
    <property type="project" value="UniProtKB-SubCell"/>
</dbReference>
<dbReference type="Pfam" id="PF04493">
    <property type="entry name" value="Endonuclease_5"/>
    <property type="match status" value="1"/>
</dbReference>
<dbReference type="EMBL" id="UGCV01000008">
    <property type="protein sequence ID" value="STJ20862.1"/>
    <property type="molecule type" value="Genomic_DNA"/>
</dbReference>
<dbReference type="GO" id="GO:0000287">
    <property type="term" value="F:magnesium ion binding"/>
    <property type="evidence" value="ECO:0007669"/>
    <property type="project" value="UniProtKB-UniRule"/>
</dbReference>
<keyword evidence="4 10" id="KW-0479">Metal-binding</keyword>
<accession>A0A376W9V7</accession>
<dbReference type="FunFam" id="3.30.2170.10:FF:000001">
    <property type="entry name" value="Endonuclease V"/>
    <property type="match status" value="1"/>
</dbReference>
<reference evidence="11 12" key="1">
    <citation type="submission" date="2018-06" db="EMBL/GenBank/DDBJ databases">
        <authorList>
            <consortium name="Pathogen Informatics"/>
            <person name="Doyle S."/>
        </authorList>
    </citation>
    <scope>NUCLEOTIDE SEQUENCE [LARGE SCALE GENOMIC DNA]</scope>
    <source>
        <strain evidence="11 12">NCTC9081</strain>
    </source>
</reference>
<gene>
    <name evidence="10 11" type="primary">nfi</name>
    <name evidence="11" type="ORF">NCTC9081_06462</name>
</gene>
<keyword evidence="8 10" id="KW-0460">Magnesium</keyword>
<keyword evidence="7 10" id="KW-0378">Hydrolase</keyword>
<evidence type="ECO:0000256" key="10">
    <source>
        <dbReference type="HAMAP-Rule" id="MF_00801"/>
    </source>
</evidence>
<dbReference type="GO" id="GO:0006281">
    <property type="term" value="P:DNA repair"/>
    <property type="evidence" value="ECO:0007669"/>
    <property type="project" value="UniProtKB-UniRule"/>
</dbReference>
<dbReference type="EC" id="3.1.21.7" evidence="10"/>
<keyword evidence="2 10" id="KW-0963">Cytoplasm</keyword>
<dbReference type="CDD" id="cd06559">
    <property type="entry name" value="Endonuclease_V"/>
    <property type="match status" value="1"/>
</dbReference>
<evidence type="ECO:0000256" key="3">
    <source>
        <dbReference type="ARBA" id="ARBA00022722"/>
    </source>
</evidence>
<keyword evidence="9 10" id="KW-0234">DNA repair</keyword>
<dbReference type="HAMAP" id="MF_00801">
    <property type="entry name" value="Endonuclease_5"/>
    <property type="match status" value="1"/>
</dbReference>
<dbReference type="GO" id="GO:0003727">
    <property type="term" value="F:single-stranded RNA binding"/>
    <property type="evidence" value="ECO:0007669"/>
    <property type="project" value="TreeGrafter"/>
</dbReference>
<evidence type="ECO:0000313" key="12">
    <source>
        <dbReference type="Proteomes" id="UP000254716"/>
    </source>
</evidence>
<organism evidence="11 12">
    <name type="scientific">Escherichia coli</name>
    <dbReference type="NCBI Taxonomy" id="562"/>
    <lineage>
        <taxon>Bacteria</taxon>
        <taxon>Pseudomonadati</taxon>
        <taxon>Pseudomonadota</taxon>
        <taxon>Gammaproteobacteria</taxon>
        <taxon>Enterobacterales</taxon>
        <taxon>Enterobacteriaceae</taxon>
        <taxon>Escherichia</taxon>
    </lineage>
</organism>
<dbReference type="GO" id="GO:0043737">
    <property type="term" value="F:deoxyribonuclease V activity"/>
    <property type="evidence" value="ECO:0007669"/>
    <property type="project" value="UniProtKB-UniRule"/>
</dbReference>
<feature type="binding site" evidence="10">
    <location>
        <position position="57"/>
    </location>
    <ligand>
        <name>Mg(2+)</name>
        <dbReference type="ChEBI" id="CHEBI:18420"/>
    </ligand>
</feature>
<evidence type="ECO:0000256" key="8">
    <source>
        <dbReference type="ARBA" id="ARBA00022842"/>
    </source>
</evidence>
<comment type="similarity">
    <text evidence="10">Belongs to the endonuclease V family.</text>
</comment>
<dbReference type="NCBIfam" id="NF008629">
    <property type="entry name" value="PRK11617.1"/>
    <property type="match status" value="1"/>
</dbReference>
<keyword evidence="6 10" id="KW-0227">DNA damage</keyword>
<evidence type="ECO:0000256" key="6">
    <source>
        <dbReference type="ARBA" id="ARBA00022763"/>
    </source>
</evidence>
<sequence length="334" mass="37192">MQACLWRQCIACLNSITAKERLWISRHYALNQIELASSVIREDRLDKDPPDLIAGADVGFEQGGEVTRAAMVLLKYPSLELVEYKVARIATTMPYIPGFLSFREYPALLAAWEMLSQKPDLVFVDGHGISHPRRLGVASHFGLLVDVPTIGVAKKRLCGKFEPLSSEPGALAPLMDKGEQLAWVWRSKARCNPLFIATGHRVSVDSALAWVQRCMKGYRLPEPTRWADAVASERPAFVRYTAISPNSGKLRIISVFENSTCYKTQFICVWSAWKAGSMSLLWPAYANACTPITPYSVSKPASAMGRFTAAFSISFGNADRQRRKSKFRQPTGEI</sequence>
<comment type="catalytic activity">
    <reaction evidence="10">
        <text>Endonucleolytic cleavage at apurinic or apyrimidinic sites to products with a 5'-phosphate.</text>
        <dbReference type="EC" id="3.1.21.7"/>
    </reaction>
</comment>
<evidence type="ECO:0000256" key="5">
    <source>
        <dbReference type="ARBA" id="ARBA00022759"/>
    </source>
</evidence>
<evidence type="ECO:0000313" key="11">
    <source>
        <dbReference type="EMBL" id="STJ20862.1"/>
    </source>
</evidence>
<protein>
    <recommendedName>
        <fullName evidence="10">Endonuclease V</fullName>
        <ecNumber evidence="10">3.1.21.7</ecNumber>
    </recommendedName>
    <alternativeName>
        <fullName evidence="10">Deoxyinosine 3'endonuclease</fullName>
    </alternativeName>
    <alternativeName>
        <fullName evidence="10">Deoxyribonuclease V</fullName>
        <shortName evidence="10">DNase V</shortName>
    </alternativeName>
</protein>
<keyword evidence="3 10" id="KW-0540">Nuclease</keyword>
<comment type="function">
    <text evidence="10">DNA repair enzyme involved in the repair of deaminated bases. Selectively cleaves double-stranded DNA at the second phosphodiester bond 3' to a deoxyinosine leaving behind the intact lesion on the nicked DNA.</text>
</comment>
<evidence type="ECO:0000256" key="1">
    <source>
        <dbReference type="ARBA" id="ARBA00004496"/>
    </source>
</evidence>
<keyword evidence="5 10" id="KW-0255">Endonuclease</keyword>
<dbReference type="PANTHER" id="PTHR28511:SF1">
    <property type="entry name" value="ENDONUCLEASE V"/>
    <property type="match status" value="1"/>
</dbReference>
<evidence type="ECO:0000256" key="9">
    <source>
        <dbReference type="ARBA" id="ARBA00023204"/>
    </source>
</evidence>
<dbReference type="PANTHER" id="PTHR28511">
    <property type="entry name" value="ENDONUCLEASE V"/>
    <property type="match status" value="1"/>
</dbReference>
<dbReference type="GO" id="GO:0016891">
    <property type="term" value="F:RNA endonuclease activity producing 5'-phosphomonoesters, hydrolytic mechanism"/>
    <property type="evidence" value="ECO:0007669"/>
    <property type="project" value="TreeGrafter"/>
</dbReference>
<comment type="subcellular location">
    <subcellularLocation>
        <location evidence="1 10">Cytoplasm</location>
    </subcellularLocation>
</comment>
<dbReference type="InterPro" id="IPR007581">
    <property type="entry name" value="Endonuclease-V"/>
</dbReference>
<evidence type="ECO:0000256" key="4">
    <source>
        <dbReference type="ARBA" id="ARBA00022723"/>
    </source>
</evidence>